<keyword evidence="2" id="KW-1185">Reference proteome</keyword>
<evidence type="ECO:0000313" key="1">
    <source>
        <dbReference type="EMBL" id="RDU23205.1"/>
    </source>
</evidence>
<protein>
    <recommendedName>
        <fullName evidence="3">SGNH/GDSL hydrolase family protein</fullName>
    </recommendedName>
</protein>
<dbReference type="Proteomes" id="UP000255036">
    <property type="component" value="Unassembled WGS sequence"/>
</dbReference>
<dbReference type="AlphaFoldDB" id="A0A371AUG0"/>
<reference evidence="1 2" key="1">
    <citation type="submission" date="2018-07" db="EMBL/GenBank/DDBJ databases">
        <title>Anaerosacharophilus polymeroproducens gen. nov. sp. nov., an anaerobic bacterium isolated from salt field.</title>
        <authorList>
            <person name="Kim W."/>
            <person name="Yang S.-H."/>
            <person name="Oh J."/>
            <person name="Lee J.-H."/>
            <person name="Kwon K.K."/>
        </authorList>
    </citation>
    <scope>NUCLEOTIDE SEQUENCE [LARGE SCALE GENOMIC DNA]</scope>
    <source>
        <strain evidence="1 2">MCWD5</strain>
    </source>
</reference>
<dbReference type="RefSeq" id="WP_115482149.1">
    <property type="nucleotide sequence ID" value="NZ_QRCT01000032.1"/>
</dbReference>
<evidence type="ECO:0000313" key="2">
    <source>
        <dbReference type="Proteomes" id="UP000255036"/>
    </source>
</evidence>
<proteinExistence type="predicted"/>
<dbReference type="OrthoDB" id="9796702at2"/>
<sequence length="451" mass="52781">MKNVVIRSVTFFGIFLVLFLVITEIFKAKWINCYSNNIEPATLIVDGFYENKDELDVVFVGSSNVYENINPLVLFEDYGISSYDFATASQTMSQTYSFTKEAIRLKKPKVIVLDVYGLMYNGNPREDRARRSIDNIPLSINKLEFIKNIVTGMDIKAISDYIFSIKRYHSRWTELSKDDYTYPLRDKHYSYRGHQPHFNTVSCDDLKYNEEVEFKGFTNLSKEYFIKIIELCNKTNTSLVLIKSPNVNWKKVNSDEVNKIIKPYNIKFLDYAKNYKEIGIDVKDCFRDTGRHMNCKGVKIYTDAIGTYLKSNYQLKDYRNEEEFSQMKDDLEIYYQDIESYKLSQLKDVKQILEIVNSNENYSVYYNVNQVDINKYNNKFYQLLIQKGINLTEDISGKNITAESINNLLLGNKGINIIIYDNLTQRVVDNLSVTENLVLEREKKVIRESDL</sequence>
<evidence type="ECO:0008006" key="3">
    <source>
        <dbReference type="Google" id="ProtNLM"/>
    </source>
</evidence>
<accession>A0A371AUG0</accession>
<comment type="caution">
    <text evidence="1">The sequence shown here is derived from an EMBL/GenBank/DDBJ whole genome shotgun (WGS) entry which is preliminary data.</text>
</comment>
<dbReference type="SUPFAM" id="SSF52266">
    <property type="entry name" value="SGNH hydrolase"/>
    <property type="match status" value="1"/>
</dbReference>
<name>A0A371AUG0_9FIRM</name>
<organism evidence="1 2">
    <name type="scientific">Anaerosacchariphilus polymeriproducens</name>
    <dbReference type="NCBI Taxonomy" id="1812858"/>
    <lineage>
        <taxon>Bacteria</taxon>
        <taxon>Bacillati</taxon>
        <taxon>Bacillota</taxon>
        <taxon>Clostridia</taxon>
        <taxon>Lachnospirales</taxon>
        <taxon>Lachnospiraceae</taxon>
        <taxon>Anaerosacchariphilus</taxon>
    </lineage>
</organism>
<dbReference type="EMBL" id="QRCT01000032">
    <property type="protein sequence ID" value="RDU23205.1"/>
    <property type="molecule type" value="Genomic_DNA"/>
</dbReference>
<gene>
    <name evidence="1" type="ORF">DWV06_10515</name>
</gene>